<dbReference type="EMBL" id="CARXXK010000002">
    <property type="protein sequence ID" value="CAI6352778.1"/>
    <property type="molecule type" value="Genomic_DNA"/>
</dbReference>
<dbReference type="AlphaFoldDB" id="A0AAV0WAI4"/>
<keyword evidence="2" id="KW-0677">Repeat</keyword>
<dbReference type="InterPro" id="IPR032675">
    <property type="entry name" value="LRR_dom_sf"/>
</dbReference>
<protein>
    <submittedName>
        <fullName evidence="3">Uncharacterized protein</fullName>
    </submittedName>
</protein>
<proteinExistence type="predicted"/>
<dbReference type="SUPFAM" id="SSF52058">
    <property type="entry name" value="L domain-like"/>
    <property type="match status" value="1"/>
</dbReference>
<name>A0AAV0WAI4_9HEMI</name>
<keyword evidence="1" id="KW-0433">Leucine-rich repeat</keyword>
<keyword evidence="4" id="KW-1185">Reference proteome</keyword>
<evidence type="ECO:0000256" key="1">
    <source>
        <dbReference type="ARBA" id="ARBA00022614"/>
    </source>
</evidence>
<dbReference type="InterPro" id="IPR003591">
    <property type="entry name" value="Leu-rich_rpt_typical-subtyp"/>
</dbReference>
<gene>
    <name evidence="3" type="ORF">MEUPH1_LOCUS8979</name>
</gene>
<dbReference type="Gene3D" id="3.80.10.10">
    <property type="entry name" value="Ribonuclease Inhibitor"/>
    <property type="match status" value="1"/>
</dbReference>
<evidence type="ECO:0000256" key="2">
    <source>
        <dbReference type="ARBA" id="ARBA00022737"/>
    </source>
</evidence>
<accession>A0AAV0WAI4</accession>
<comment type="caution">
    <text evidence="3">The sequence shown here is derived from an EMBL/GenBank/DDBJ whole genome shotgun (WGS) entry which is preliminary data.</text>
</comment>
<evidence type="ECO:0000313" key="4">
    <source>
        <dbReference type="Proteomes" id="UP001160148"/>
    </source>
</evidence>
<organism evidence="3 4">
    <name type="scientific">Macrosiphum euphorbiae</name>
    <name type="common">potato aphid</name>
    <dbReference type="NCBI Taxonomy" id="13131"/>
    <lineage>
        <taxon>Eukaryota</taxon>
        <taxon>Metazoa</taxon>
        <taxon>Ecdysozoa</taxon>
        <taxon>Arthropoda</taxon>
        <taxon>Hexapoda</taxon>
        <taxon>Insecta</taxon>
        <taxon>Pterygota</taxon>
        <taxon>Neoptera</taxon>
        <taxon>Paraneoptera</taxon>
        <taxon>Hemiptera</taxon>
        <taxon>Sternorrhyncha</taxon>
        <taxon>Aphidomorpha</taxon>
        <taxon>Aphidoidea</taxon>
        <taxon>Aphididae</taxon>
        <taxon>Macrosiphini</taxon>
        <taxon>Macrosiphum</taxon>
    </lineage>
</organism>
<reference evidence="3 4" key="1">
    <citation type="submission" date="2023-01" db="EMBL/GenBank/DDBJ databases">
        <authorList>
            <person name="Whitehead M."/>
        </authorList>
    </citation>
    <scope>NUCLEOTIDE SEQUENCE [LARGE SCALE GENOMIC DNA]</scope>
</reference>
<evidence type="ECO:0000313" key="3">
    <source>
        <dbReference type="EMBL" id="CAI6352778.1"/>
    </source>
</evidence>
<dbReference type="Proteomes" id="UP001160148">
    <property type="component" value="Unassembled WGS sequence"/>
</dbReference>
<dbReference type="SMART" id="SM00369">
    <property type="entry name" value="LRR_TYP"/>
    <property type="match status" value="3"/>
</dbReference>
<sequence length="374" mass="43559">MEPSLCNAIIEDSETGERLCPSLCSIVSITVTPENNSLLIRRGRSIQTEYKLEELVGLYTDDAYPDRVALKFRSDKHNVILLCSIHNHIQNILSFIHEYIALNDQDHIINNGYKIDIGSFSCMKRYTLEFNFDILSNLVLENVGVRCLVGLENFPHLRSISLSGSELGKTRLEKDTFWNWMSLKNIGKSLKILLIDNVDLREVPFEMQNLTKLETLSMAHNKLKCLPHYFGDLTAMSRLFINNNSISYFPFVLQDRTFIDINIEDNLLRLPRKGETPPAYREKPRVEKRAPEKLAHLALFSLINNKVQFERKDINRKLWKYFNNISRCRECNKWIVVYLKNAFYEIGFLNTANYQSVANIILYQYAECLYPCKH</sequence>